<dbReference type="Proteomes" id="UP001221142">
    <property type="component" value="Unassembled WGS sequence"/>
</dbReference>
<dbReference type="AlphaFoldDB" id="A0AAD7FHT6"/>
<feature type="transmembrane region" description="Helical" evidence="1">
    <location>
        <begin position="238"/>
        <end position="256"/>
    </location>
</feature>
<organism evidence="2 3">
    <name type="scientific">Roridomyces roridus</name>
    <dbReference type="NCBI Taxonomy" id="1738132"/>
    <lineage>
        <taxon>Eukaryota</taxon>
        <taxon>Fungi</taxon>
        <taxon>Dikarya</taxon>
        <taxon>Basidiomycota</taxon>
        <taxon>Agaricomycotina</taxon>
        <taxon>Agaricomycetes</taxon>
        <taxon>Agaricomycetidae</taxon>
        <taxon>Agaricales</taxon>
        <taxon>Marasmiineae</taxon>
        <taxon>Mycenaceae</taxon>
        <taxon>Roridomyces</taxon>
    </lineage>
</organism>
<reference evidence="2" key="1">
    <citation type="submission" date="2023-03" db="EMBL/GenBank/DDBJ databases">
        <title>Massive genome expansion in bonnet fungi (Mycena s.s.) driven by repeated elements and novel gene families across ecological guilds.</title>
        <authorList>
            <consortium name="Lawrence Berkeley National Laboratory"/>
            <person name="Harder C.B."/>
            <person name="Miyauchi S."/>
            <person name="Viragh M."/>
            <person name="Kuo A."/>
            <person name="Thoen E."/>
            <person name="Andreopoulos B."/>
            <person name="Lu D."/>
            <person name="Skrede I."/>
            <person name="Drula E."/>
            <person name="Henrissat B."/>
            <person name="Morin E."/>
            <person name="Kohler A."/>
            <person name="Barry K."/>
            <person name="LaButti K."/>
            <person name="Morin E."/>
            <person name="Salamov A."/>
            <person name="Lipzen A."/>
            <person name="Mereny Z."/>
            <person name="Hegedus B."/>
            <person name="Baldrian P."/>
            <person name="Stursova M."/>
            <person name="Weitz H."/>
            <person name="Taylor A."/>
            <person name="Grigoriev I.V."/>
            <person name="Nagy L.G."/>
            <person name="Martin F."/>
            <person name="Kauserud H."/>
        </authorList>
    </citation>
    <scope>NUCLEOTIDE SEQUENCE</scope>
    <source>
        <strain evidence="2">9284</strain>
    </source>
</reference>
<evidence type="ECO:0000313" key="3">
    <source>
        <dbReference type="Proteomes" id="UP001221142"/>
    </source>
</evidence>
<evidence type="ECO:0000256" key="1">
    <source>
        <dbReference type="SAM" id="Phobius"/>
    </source>
</evidence>
<protein>
    <submittedName>
        <fullName evidence="2">Uncharacterized protein</fullName>
    </submittedName>
</protein>
<keyword evidence="3" id="KW-1185">Reference proteome</keyword>
<sequence length="274" mass="30897">MVIYPWLVARTRTVRKEGRVTALSNRIKLSSSRLRGPSEFLANSVLCRIGSSTVPSTVLFAPLSVLEGACRLANKRKKKIAVWSNAFCDRQPELNSQTAAHPHPGRPSFPRLRTHATATDQLKAGLFAIEAGKRRALSLIIFKVDPGWSLAQRLKAASSLVHLFSIPNPTSKCKRRFFPGCARGDGRLSRPESYTYKLKQAIVSDQPKGLLVPQWSSPTCWRRRYRFAPFLYYWHRNGVPTALLLLVLSLLVRLLYREKRESLLVEMRDGTVAS</sequence>
<keyword evidence="1" id="KW-0472">Membrane</keyword>
<name>A0AAD7FHT6_9AGAR</name>
<proteinExistence type="predicted"/>
<accession>A0AAD7FHT6</accession>
<comment type="caution">
    <text evidence="2">The sequence shown here is derived from an EMBL/GenBank/DDBJ whole genome shotgun (WGS) entry which is preliminary data.</text>
</comment>
<dbReference type="EMBL" id="JARKIF010000016">
    <property type="protein sequence ID" value="KAJ7620999.1"/>
    <property type="molecule type" value="Genomic_DNA"/>
</dbReference>
<keyword evidence="1" id="KW-0812">Transmembrane</keyword>
<evidence type="ECO:0000313" key="2">
    <source>
        <dbReference type="EMBL" id="KAJ7620999.1"/>
    </source>
</evidence>
<gene>
    <name evidence="2" type="ORF">FB45DRAFT_1006445</name>
</gene>
<keyword evidence="1" id="KW-1133">Transmembrane helix</keyword>